<evidence type="ECO:0000313" key="4">
    <source>
        <dbReference type="Proteomes" id="UP001445732"/>
    </source>
</evidence>
<reference evidence="3 4" key="1">
    <citation type="submission" date="2024-06" db="EMBL/GenBank/DDBJ databases">
        <title>Brevundimonas sp. C11.</title>
        <authorList>
            <person name="Maltman C."/>
        </authorList>
    </citation>
    <scope>NUCLEOTIDE SEQUENCE [LARGE SCALE GENOMIC DNA]</scope>
    <source>
        <strain evidence="3 4">C11</strain>
    </source>
</reference>
<name>A0ABV1NMC3_9CAUL</name>
<keyword evidence="4" id="KW-1185">Reference proteome</keyword>
<dbReference type="Pfam" id="PF13362">
    <property type="entry name" value="Toprim_3"/>
    <property type="match status" value="1"/>
</dbReference>
<dbReference type="Proteomes" id="UP001445732">
    <property type="component" value="Unassembled WGS sequence"/>
</dbReference>
<evidence type="ECO:0000259" key="1">
    <source>
        <dbReference type="Pfam" id="PF13362"/>
    </source>
</evidence>
<proteinExistence type="predicted"/>
<protein>
    <submittedName>
        <fullName evidence="3">Toprim domain-containing protein</fullName>
    </submittedName>
</protein>
<evidence type="ECO:0000313" key="3">
    <source>
        <dbReference type="EMBL" id="MEQ7154094.1"/>
    </source>
</evidence>
<dbReference type="InterPro" id="IPR055570">
    <property type="entry name" value="DUF7146"/>
</dbReference>
<dbReference type="InterPro" id="IPR006171">
    <property type="entry name" value="TOPRIM_dom"/>
</dbReference>
<dbReference type="RefSeq" id="WP_349683274.1">
    <property type="nucleotide sequence ID" value="NZ_JBEGDD010000002.1"/>
</dbReference>
<sequence>MSLHAIVTALGGDLYQGGHRANVPAPGHSPHDRSVSLLLSDGRLVIHGFGATDWRAMRDDLRRRGFIDDGGRLTGSGHAGSTWPRPDRLARLEAAAHLWESAVPIGVTSAAARHIRSRSVTGGIASSNLRHHSHAPTSVYRSGGAHRPALIARISDDADRLTGVELTYLLPNGCRATELRVSRKTVGHVPPGAAVRLWPPDREMLVAEGVFTTLSAIERFQLPGWALLAANNLARWTPPSCVRRVLIAADRGLVGQDRGWRLHRRLVDLGLRAEVVWPDAPFDDWNAVAMAQAKAERGR</sequence>
<evidence type="ECO:0000259" key="2">
    <source>
        <dbReference type="Pfam" id="PF23639"/>
    </source>
</evidence>
<feature type="domain" description="DUF7146" evidence="2">
    <location>
        <begin position="91"/>
        <end position="197"/>
    </location>
</feature>
<dbReference type="EMBL" id="JBEGDD010000002">
    <property type="protein sequence ID" value="MEQ7154094.1"/>
    <property type="molecule type" value="Genomic_DNA"/>
</dbReference>
<feature type="domain" description="Toprim" evidence="1">
    <location>
        <begin position="204"/>
        <end position="292"/>
    </location>
</feature>
<comment type="caution">
    <text evidence="3">The sequence shown here is derived from an EMBL/GenBank/DDBJ whole genome shotgun (WGS) entry which is preliminary data.</text>
</comment>
<accession>A0ABV1NMC3</accession>
<dbReference type="Pfam" id="PF23639">
    <property type="entry name" value="DUF7146"/>
    <property type="match status" value="1"/>
</dbReference>
<gene>
    <name evidence="3" type="ORF">ABN401_02575</name>
</gene>
<organism evidence="3 4">
    <name type="scientific">Brevundimonas aurifodinae</name>
    <dbReference type="NCBI Taxonomy" id="1508312"/>
    <lineage>
        <taxon>Bacteria</taxon>
        <taxon>Pseudomonadati</taxon>
        <taxon>Pseudomonadota</taxon>
        <taxon>Alphaproteobacteria</taxon>
        <taxon>Caulobacterales</taxon>
        <taxon>Caulobacteraceae</taxon>
        <taxon>Brevundimonas</taxon>
    </lineage>
</organism>